<reference evidence="2" key="1">
    <citation type="submission" date="2015-07" db="EMBL/GenBank/DDBJ databases">
        <title>Fjat-14205 dsm 2895.</title>
        <authorList>
            <person name="Liu B."/>
            <person name="Wang J."/>
            <person name="Zhu Y."/>
            <person name="Liu G."/>
            <person name="Chen Q."/>
            <person name="Chen Z."/>
            <person name="Lan J."/>
            <person name="Che J."/>
            <person name="Ge C."/>
            <person name="Shi H."/>
            <person name="Pan Z."/>
            <person name="Liu X."/>
        </authorList>
    </citation>
    <scope>NUCLEOTIDE SEQUENCE [LARGE SCALE GENOMIC DNA]</scope>
    <source>
        <strain evidence="2">DSM 25560</strain>
    </source>
</reference>
<evidence type="ECO:0008006" key="3">
    <source>
        <dbReference type="Google" id="ProtNLM"/>
    </source>
</evidence>
<name>A0ABR5JYF0_9BACI</name>
<proteinExistence type="predicted"/>
<dbReference type="Proteomes" id="UP000050668">
    <property type="component" value="Unassembled WGS sequence"/>
</dbReference>
<dbReference type="EMBL" id="LGRV01000004">
    <property type="protein sequence ID" value="KOS67112.1"/>
    <property type="molecule type" value="Genomic_DNA"/>
</dbReference>
<dbReference type="RefSeq" id="WP_053584732.1">
    <property type="nucleotide sequence ID" value="NZ_LGRV01000004.1"/>
</dbReference>
<organism evidence="1 2">
    <name type="scientific">Lysinibacillus contaminans</name>
    <dbReference type="NCBI Taxonomy" id="1293441"/>
    <lineage>
        <taxon>Bacteria</taxon>
        <taxon>Bacillati</taxon>
        <taxon>Bacillota</taxon>
        <taxon>Bacilli</taxon>
        <taxon>Bacillales</taxon>
        <taxon>Bacillaceae</taxon>
        <taxon>Lysinibacillus</taxon>
    </lineage>
</organism>
<keyword evidence="2" id="KW-1185">Reference proteome</keyword>
<gene>
    <name evidence="1" type="ORF">AEA09_14765</name>
</gene>
<protein>
    <recommendedName>
        <fullName evidence="3">Methyltransferase type 11 domain-containing protein</fullName>
    </recommendedName>
</protein>
<evidence type="ECO:0000313" key="1">
    <source>
        <dbReference type="EMBL" id="KOS67112.1"/>
    </source>
</evidence>
<dbReference type="Gene3D" id="3.40.50.150">
    <property type="entry name" value="Vaccinia Virus protein VP39"/>
    <property type="match status" value="1"/>
</dbReference>
<dbReference type="InterPro" id="IPR029063">
    <property type="entry name" value="SAM-dependent_MTases_sf"/>
</dbReference>
<evidence type="ECO:0000313" key="2">
    <source>
        <dbReference type="Proteomes" id="UP000050668"/>
    </source>
</evidence>
<dbReference type="SUPFAM" id="SSF53335">
    <property type="entry name" value="S-adenosyl-L-methionine-dependent methyltransferases"/>
    <property type="match status" value="1"/>
</dbReference>
<comment type="caution">
    <text evidence="1">The sequence shown here is derived from an EMBL/GenBank/DDBJ whole genome shotgun (WGS) entry which is preliminary data.</text>
</comment>
<sequence length="152" mass="17397">MELLNVGCGSLLFDYATNIDIIEDKDLNIIQGFADELGYEPNSVDVIYMLCPYDYYPLDSSAYTVLKTDGLLVLTGHYQNEHFREAWLASETMLESLGFQTVSKNKYCRPEFRGSTNCNGKPISSDRLKQLVLKKIPDNNRETALKKLQERR</sequence>
<accession>A0ABR5JYF0</accession>